<dbReference type="AlphaFoldDB" id="A0AAD9TDC1"/>
<protein>
    <recommendedName>
        <fullName evidence="4">Pentatricopeptide repeat-containing protein</fullName>
    </recommendedName>
</protein>
<evidence type="ECO:0000313" key="2">
    <source>
        <dbReference type="EMBL" id="KAK2634070.1"/>
    </source>
</evidence>
<gene>
    <name evidence="2" type="ORF">Ddye_028862</name>
</gene>
<proteinExistence type="predicted"/>
<dbReference type="Pfam" id="PF01535">
    <property type="entry name" value="PPR"/>
    <property type="match status" value="2"/>
</dbReference>
<evidence type="ECO:0008006" key="4">
    <source>
        <dbReference type="Google" id="ProtNLM"/>
    </source>
</evidence>
<name>A0AAD9TDC1_9ROSI</name>
<dbReference type="GO" id="GO:0003723">
    <property type="term" value="F:RNA binding"/>
    <property type="evidence" value="ECO:0007669"/>
    <property type="project" value="InterPro"/>
</dbReference>
<accession>A0AAD9TDC1</accession>
<dbReference type="PANTHER" id="PTHR47926">
    <property type="entry name" value="PENTATRICOPEPTIDE REPEAT-CONTAINING PROTEIN"/>
    <property type="match status" value="1"/>
</dbReference>
<dbReference type="InterPro" id="IPR002885">
    <property type="entry name" value="PPR_rpt"/>
</dbReference>
<dbReference type="Proteomes" id="UP001280121">
    <property type="component" value="Unassembled WGS sequence"/>
</dbReference>
<keyword evidence="3" id="KW-1185">Reference proteome</keyword>
<dbReference type="PANTHER" id="PTHR47926:SF359">
    <property type="entry name" value="PENTACOTRIPEPTIDE-REPEAT REGION OF PRORP DOMAIN-CONTAINING PROTEIN"/>
    <property type="match status" value="1"/>
</dbReference>
<dbReference type="GO" id="GO:0009451">
    <property type="term" value="P:RNA modification"/>
    <property type="evidence" value="ECO:0007669"/>
    <property type="project" value="InterPro"/>
</dbReference>
<dbReference type="InterPro" id="IPR046960">
    <property type="entry name" value="PPR_At4g14850-like_plant"/>
</dbReference>
<dbReference type="InterPro" id="IPR011990">
    <property type="entry name" value="TPR-like_helical_dom_sf"/>
</dbReference>
<sequence>MIKAHVGGRQFAESFALYKHIRRYTGFVPDNFTFTALGKSCGSSLTILEGFELPGHVLKIGFCLDLYVSTALVNLSAKSGEMFWATKMFDEMSDRSLISWTALISGTARSGDMSRLSSKESF</sequence>
<keyword evidence="1" id="KW-0677">Repeat</keyword>
<comment type="caution">
    <text evidence="2">The sequence shown here is derived from an EMBL/GenBank/DDBJ whole genome shotgun (WGS) entry which is preliminary data.</text>
</comment>
<evidence type="ECO:0000313" key="3">
    <source>
        <dbReference type="Proteomes" id="UP001280121"/>
    </source>
</evidence>
<dbReference type="Gene3D" id="1.25.40.10">
    <property type="entry name" value="Tetratricopeptide repeat domain"/>
    <property type="match status" value="1"/>
</dbReference>
<reference evidence="2" key="1">
    <citation type="journal article" date="2023" name="Plant J.">
        <title>Genome sequences and population genomics provide insights into the demographic history, inbreeding, and mutation load of two 'living fossil' tree species of Dipteronia.</title>
        <authorList>
            <person name="Feng Y."/>
            <person name="Comes H.P."/>
            <person name="Chen J."/>
            <person name="Zhu S."/>
            <person name="Lu R."/>
            <person name="Zhang X."/>
            <person name="Li P."/>
            <person name="Qiu J."/>
            <person name="Olsen K.M."/>
            <person name="Qiu Y."/>
        </authorList>
    </citation>
    <scope>NUCLEOTIDE SEQUENCE</scope>
    <source>
        <strain evidence="2">KIB01</strain>
    </source>
</reference>
<organism evidence="2 3">
    <name type="scientific">Dipteronia dyeriana</name>
    <dbReference type="NCBI Taxonomy" id="168575"/>
    <lineage>
        <taxon>Eukaryota</taxon>
        <taxon>Viridiplantae</taxon>
        <taxon>Streptophyta</taxon>
        <taxon>Embryophyta</taxon>
        <taxon>Tracheophyta</taxon>
        <taxon>Spermatophyta</taxon>
        <taxon>Magnoliopsida</taxon>
        <taxon>eudicotyledons</taxon>
        <taxon>Gunneridae</taxon>
        <taxon>Pentapetalae</taxon>
        <taxon>rosids</taxon>
        <taxon>malvids</taxon>
        <taxon>Sapindales</taxon>
        <taxon>Sapindaceae</taxon>
        <taxon>Hippocastanoideae</taxon>
        <taxon>Acereae</taxon>
        <taxon>Dipteronia</taxon>
    </lineage>
</organism>
<dbReference type="EMBL" id="JANJYI010000009">
    <property type="protein sequence ID" value="KAK2634070.1"/>
    <property type="molecule type" value="Genomic_DNA"/>
</dbReference>
<evidence type="ECO:0000256" key="1">
    <source>
        <dbReference type="ARBA" id="ARBA00022737"/>
    </source>
</evidence>